<dbReference type="RefSeq" id="WP_069363800.1">
    <property type="nucleotide sequence ID" value="NZ_CP012502.1"/>
</dbReference>
<dbReference type="InterPro" id="IPR025669">
    <property type="entry name" value="AAA_dom"/>
</dbReference>
<dbReference type="KEGG" id="bbev:BBEV_0251"/>
<dbReference type="GO" id="GO:0004715">
    <property type="term" value="F:non-membrane spanning protein tyrosine kinase activity"/>
    <property type="evidence" value="ECO:0007669"/>
    <property type="project" value="UniProtKB-EC"/>
</dbReference>
<evidence type="ECO:0000313" key="11">
    <source>
        <dbReference type="Proteomes" id="UP000094463"/>
    </source>
</evidence>
<dbReference type="FunFam" id="3.40.50.300:FF:000527">
    <property type="entry name" value="Tyrosine-protein kinase etk"/>
    <property type="match status" value="1"/>
</dbReference>
<dbReference type="InterPro" id="IPR027417">
    <property type="entry name" value="P-loop_NTPase"/>
</dbReference>
<keyword evidence="7" id="KW-0829">Tyrosine-protein kinase</keyword>
<dbReference type="SUPFAM" id="SSF52540">
    <property type="entry name" value="P-loop containing nucleoside triphosphate hydrolases"/>
    <property type="match status" value="1"/>
</dbReference>
<evidence type="ECO:0000256" key="5">
    <source>
        <dbReference type="ARBA" id="ARBA00022777"/>
    </source>
</evidence>
<keyword evidence="5" id="KW-0418">Kinase</keyword>
<dbReference type="PANTHER" id="PTHR32309">
    <property type="entry name" value="TYROSINE-PROTEIN KINASE"/>
    <property type="match status" value="1"/>
</dbReference>
<dbReference type="Gene3D" id="3.40.50.300">
    <property type="entry name" value="P-loop containing nucleotide triphosphate hydrolases"/>
    <property type="match status" value="1"/>
</dbReference>
<dbReference type="EC" id="2.7.10.2" evidence="2"/>
<dbReference type="PANTHER" id="PTHR32309:SF13">
    <property type="entry name" value="FERRIC ENTEROBACTIN TRANSPORT PROTEIN FEPE"/>
    <property type="match status" value="1"/>
</dbReference>
<evidence type="ECO:0000256" key="3">
    <source>
        <dbReference type="ARBA" id="ARBA00022679"/>
    </source>
</evidence>
<evidence type="ECO:0000256" key="7">
    <source>
        <dbReference type="ARBA" id="ARBA00023137"/>
    </source>
</evidence>
<dbReference type="STRING" id="632773.BBEV_0251"/>
<dbReference type="PATRIC" id="fig|632773.3.peg.270"/>
<dbReference type="AlphaFoldDB" id="A0A1D7QRL4"/>
<protein>
    <recommendedName>
        <fullName evidence="2">non-specific protein-tyrosine kinase</fullName>
        <ecNumber evidence="2">2.7.10.2</ecNumber>
    </recommendedName>
</protein>
<dbReference type="Proteomes" id="UP000094463">
    <property type="component" value="Chromosome"/>
</dbReference>
<dbReference type="GO" id="GO:0005524">
    <property type="term" value="F:ATP binding"/>
    <property type="evidence" value="ECO:0007669"/>
    <property type="project" value="UniProtKB-KW"/>
</dbReference>
<evidence type="ECO:0000256" key="6">
    <source>
        <dbReference type="ARBA" id="ARBA00022840"/>
    </source>
</evidence>
<organism evidence="10 11">
    <name type="scientific">Salisediminibacterium beveridgei</name>
    <dbReference type="NCBI Taxonomy" id="632773"/>
    <lineage>
        <taxon>Bacteria</taxon>
        <taxon>Bacillati</taxon>
        <taxon>Bacillota</taxon>
        <taxon>Bacilli</taxon>
        <taxon>Bacillales</taxon>
        <taxon>Bacillaceae</taxon>
        <taxon>Salisediminibacterium</taxon>
    </lineage>
</organism>
<dbReference type="CDD" id="cd05387">
    <property type="entry name" value="BY-kinase"/>
    <property type="match status" value="1"/>
</dbReference>
<evidence type="ECO:0000313" key="10">
    <source>
        <dbReference type="EMBL" id="AOM81645.1"/>
    </source>
</evidence>
<accession>A0A1D7QRL4</accession>
<proteinExistence type="inferred from homology"/>
<evidence type="ECO:0000256" key="4">
    <source>
        <dbReference type="ARBA" id="ARBA00022741"/>
    </source>
</evidence>
<name>A0A1D7QRL4_9BACI</name>
<dbReference type="EMBL" id="CP012502">
    <property type="protein sequence ID" value="AOM81645.1"/>
    <property type="molecule type" value="Genomic_DNA"/>
</dbReference>
<feature type="domain" description="AAA" evidence="9">
    <location>
        <begin position="52"/>
        <end position="189"/>
    </location>
</feature>
<keyword evidence="11" id="KW-1185">Reference proteome</keyword>
<keyword evidence="4" id="KW-0547">Nucleotide-binding</keyword>
<keyword evidence="6" id="KW-0067">ATP-binding</keyword>
<evidence type="ECO:0000256" key="1">
    <source>
        <dbReference type="ARBA" id="ARBA00007316"/>
    </source>
</evidence>
<dbReference type="GO" id="GO:0005886">
    <property type="term" value="C:plasma membrane"/>
    <property type="evidence" value="ECO:0007669"/>
    <property type="project" value="UniProtKB-ARBA"/>
</dbReference>
<dbReference type="OrthoDB" id="9794577at2"/>
<sequence length="237" mass="25784">MGRKQKKRALKSITSKPQLITETDPRSPIAEQFKTLRTNIQFSSYDHALQTMVITSSSPGEGKSTVAANLAVVLAQQDKKVLIIDGDLRKPTVHYTFRIPNKTGLSSVITGQALLDDVIIASQTERVHVLPSGPVPPNPSEMLSSNRMAMLLDEVKVNYDYIVLDTPPVNAVTDAQILGKMCDGVILTLRSGVTETEEALDAKRALEATGAKILGAVLNDLAVEQSKYHYYYGAESS</sequence>
<comment type="similarity">
    <text evidence="1">Belongs to the CpsD/CapB family.</text>
</comment>
<evidence type="ECO:0000259" key="9">
    <source>
        <dbReference type="Pfam" id="PF13614"/>
    </source>
</evidence>
<comment type="catalytic activity">
    <reaction evidence="8">
        <text>L-tyrosyl-[protein] + ATP = O-phospho-L-tyrosyl-[protein] + ADP + H(+)</text>
        <dbReference type="Rhea" id="RHEA:10596"/>
        <dbReference type="Rhea" id="RHEA-COMP:10136"/>
        <dbReference type="Rhea" id="RHEA-COMP:20101"/>
        <dbReference type="ChEBI" id="CHEBI:15378"/>
        <dbReference type="ChEBI" id="CHEBI:30616"/>
        <dbReference type="ChEBI" id="CHEBI:46858"/>
        <dbReference type="ChEBI" id="CHEBI:61978"/>
        <dbReference type="ChEBI" id="CHEBI:456216"/>
        <dbReference type="EC" id="2.7.10.2"/>
    </reaction>
</comment>
<dbReference type="InterPro" id="IPR005702">
    <property type="entry name" value="Wzc-like_C"/>
</dbReference>
<dbReference type="Pfam" id="PF13614">
    <property type="entry name" value="AAA_31"/>
    <property type="match status" value="1"/>
</dbReference>
<evidence type="ECO:0000256" key="8">
    <source>
        <dbReference type="ARBA" id="ARBA00051245"/>
    </source>
</evidence>
<evidence type="ECO:0000256" key="2">
    <source>
        <dbReference type="ARBA" id="ARBA00011903"/>
    </source>
</evidence>
<keyword evidence="3 10" id="KW-0808">Transferase</keyword>
<gene>
    <name evidence="10" type="ORF">BBEV_0251</name>
</gene>
<dbReference type="NCBIfam" id="TIGR01007">
    <property type="entry name" value="eps_fam"/>
    <property type="match status" value="1"/>
</dbReference>
<dbReference type="GO" id="GO:0042802">
    <property type="term" value="F:identical protein binding"/>
    <property type="evidence" value="ECO:0007669"/>
    <property type="project" value="UniProtKB-ARBA"/>
</dbReference>
<reference evidence="10 11" key="1">
    <citation type="submission" date="2015-08" db="EMBL/GenBank/DDBJ databases">
        <title>The complete genome sequence of Bacillus beveridgei MLTeJB.</title>
        <authorList>
            <person name="Hanson T.E."/>
            <person name="Mesa C."/>
            <person name="Basesman S.M."/>
            <person name="Oremland R.S."/>
        </authorList>
    </citation>
    <scope>NUCLEOTIDE SEQUENCE [LARGE SCALE GENOMIC DNA]</scope>
    <source>
        <strain evidence="10 11">MLTeJB</strain>
    </source>
</reference>
<dbReference type="InterPro" id="IPR050445">
    <property type="entry name" value="Bact_polysacc_biosynth/exp"/>
</dbReference>